<feature type="binding site" evidence="9">
    <location>
        <position position="197"/>
    </location>
    <ligand>
        <name>UDP-N-acetyl-alpha-D-muramoyl-L-alanyl-D-glutamate</name>
        <dbReference type="ChEBI" id="CHEBI:83900"/>
    </ligand>
</feature>
<feature type="binding site" evidence="9">
    <location>
        <position position="199"/>
    </location>
    <ligand>
        <name>UDP-N-acetyl-alpha-D-muramoyl-L-alanyl-D-glutamate</name>
        <dbReference type="ChEBI" id="CHEBI:83900"/>
    </ligand>
</feature>
<feature type="domain" description="Mur ligase central" evidence="12">
    <location>
        <begin position="120"/>
        <end position="328"/>
    </location>
</feature>
<evidence type="ECO:0000256" key="6">
    <source>
        <dbReference type="ARBA" id="ARBA00022960"/>
    </source>
</evidence>
<evidence type="ECO:0000256" key="10">
    <source>
        <dbReference type="RuleBase" id="RU004135"/>
    </source>
</evidence>
<feature type="domain" description="Mur ligase C-terminal" evidence="11">
    <location>
        <begin position="350"/>
        <end position="480"/>
    </location>
</feature>
<dbReference type="Pfam" id="PF08245">
    <property type="entry name" value="Mur_ligase_M"/>
    <property type="match status" value="1"/>
</dbReference>
<dbReference type="EC" id="6.3.2.13" evidence="9"/>
<protein>
    <recommendedName>
        <fullName evidence="9">UDP-N-acetylmuramoyl-L-alanyl-D-glutamate--2,6-diaminopimelate ligase</fullName>
        <ecNumber evidence="9">6.3.2.13</ecNumber>
    </recommendedName>
    <alternativeName>
        <fullName evidence="9">Meso-A2pm-adding enzyme</fullName>
    </alternativeName>
    <alternativeName>
        <fullName evidence="9">Meso-diaminopimelate-adding enzyme</fullName>
    </alternativeName>
    <alternativeName>
        <fullName evidence="9">UDP-MurNAc-L-Ala-D-Glu:meso-diaminopimelate ligase</fullName>
    </alternativeName>
    <alternativeName>
        <fullName evidence="9">UDP-MurNAc-tripeptide synthetase</fullName>
    </alternativeName>
    <alternativeName>
        <fullName evidence="9">UDP-N-acetylmuramyl-tripeptide synthetase</fullName>
    </alternativeName>
</protein>
<feature type="binding site" evidence="9">
    <location>
        <position position="482"/>
    </location>
    <ligand>
        <name>meso-2,6-diaminopimelate</name>
        <dbReference type="ChEBI" id="CHEBI:57791"/>
    </ligand>
</feature>
<keyword evidence="8 9" id="KW-0961">Cell wall biogenesis/degradation</keyword>
<dbReference type="InterPro" id="IPR035911">
    <property type="entry name" value="MurE/MurF_N"/>
</dbReference>
<organism evidence="13 14">
    <name type="scientific">Candidatus Pandoraea novymonadis</name>
    <dbReference type="NCBI Taxonomy" id="1808959"/>
    <lineage>
        <taxon>Bacteria</taxon>
        <taxon>Pseudomonadati</taxon>
        <taxon>Pseudomonadota</taxon>
        <taxon>Betaproteobacteria</taxon>
        <taxon>Burkholderiales</taxon>
        <taxon>Burkholderiaceae</taxon>
        <taxon>Pandoraea</taxon>
    </lineage>
</organism>
<comment type="catalytic activity">
    <reaction evidence="9">
        <text>UDP-N-acetyl-alpha-D-muramoyl-L-alanyl-D-glutamate + meso-2,6-diaminopimelate + ATP = UDP-N-acetyl-alpha-D-muramoyl-L-alanyl-gamma-D-glutamyl-meso-2,6-diaminopimelate + ADP + phosphate + H(+)</text>
        <dbReference type="Rhea" id="RHEA:23676"/>
        <dbReference type="ChEBI" id="CHEBI:15378"/>
        <dbReference type="ChEBI" id="CHEBI:30616"/>
        <dbReference type="ChEBI" id="CHEBI:43474"/>
        <dbReference type="ChEBI" id="CHEBI:57791"/>
        <dbReference type="ChEBI" id="CHEBI:83900"/>
        <dbReference type="ChEBI" id="CHEBI:83905"/>
        <dbReference type="ChEBI" id="CHEBI:456216"/>
        <dbReference type="EC" id="6.3.2.13"/>
    </reaction>
</comment>
<feature type="binding site" evidence="9">
    <location>
        <position position="403"/>
    </location>
    <ligand>
        <name>meso-2,6-diaminopimelate</name>
        <dbReference type="ChEBI" id="CHEBI:57791"/>
    </ligand>
</feature>
<keyword evidence="3 9" id="KW-0436">Ligase</keyword>
<evidence type="ECO:0000259" key="11">
    <source>
        <dbReference type="Pfam" id="PF02875"/>
    </source>
</evidence>
<dbReference type="InterPro" id="IPR036615">
    <property type="entry name" value="Mur_ligase_C_dom_sf"/>
</dbReference>
<feature type="binding site" evidence="9">
    <location>
        <position position="478"/>
    </location>
    <ligand>
        <name>meso-2,6-diaminopimelate</name>
        <dbReference type="ChEBI" id="CHEBI:57791"/>
    </ligand>
</feature>
<evidence type="ECO:0000256" key="4">
    <source>
        <dbReference type="ARBA" id="ARBA00022741"/>
    </source>
</evidence>
<evidence type="ECO:0000256" key="3">
    <source>
        <dbReference type="ARBA" id="ARBA00022598"/>
    </source>
</evidence>
<dbReference type="NCBIfam" id="NF001126">
    <property type="entry name" value="PRK00139.1-4"/>
    <property type="match status" value="1"/>
</dbReference>
<evidence type="ECO:0000256" key="1">
    <source>
        <dbReference type="ARBA" id="ARBA00005898"/>
    </source>
</evidence>
<evidence type="ECO:0000259" key="12">
    <source>
        <dbReference type="Pfam" id="PF08245"/>
    </source>
</evidence>
<dbReference type="InterPro" id="IPR036565">
    <property type="entry name" value="Mur-like_cat_sf"/>
</dbReference>
<gene>
    <name evidence="9 13" type="primary">murE</name>
    <name evidence="13" type="ORF">BZL35_00642</name>
</gene>
<comment type="function">
    <text evidence="9">Catalyzes the addition of meso-diaminopimelic acid to the nucleotide precursor UDP-N-acetylmuramoyl-L-alanyl-D-glutamate (UMAG) in the biosynthesis of bacterial cell-wall peptidoglycan.</text>
</comment>
<evidence type="ECO:0000256" key="7">
    <source>
        <dbReference type="ARBA" id="ARBA00022984"/>
    </source>
</evidence>
<evidence type="ECO:0000313" key="14">
    <source>
        <dbReference type="Proteomes" id="UP000242660"/>
    </source>
</evidence>
<dbReference type="SUPFAM" id="SSF53623">
    <property type="entry name" value="MurD-like peptide ligases, catalytic domain"/>
    <property type="match status" value="1"/>
</dbReference>
<keyword evidence="5 9" id="KW-0067">ATP-binding</keyword>
<dbReference type="GO" id="GO:0016874">
    <property type="term" value="F:ligase activity"/>
    <property type="evidence" value="ECO:0007669"/>
    <property type="project" value="UniProtKB-KW"/>
</dbReference>
<comment type="caution">
    <text evidence="9">Lacks conserved residue(s) required for the propagation of feature annotation.</text>
</comment>
<feature type="short sequence motif" description="Meso-diaminopimelate recognition motif" evidence="9">
    <location>
        <begin position="427"/>
        <end position="430"/>
    </location>
</feature>
<dbReference type="PROSITE" id="PS01011">
    <property type="entry name" value="FOLYLPOLYGLU_SYNT_1"/>
    <property type="match status" value="1"/>
</dbReference>
<dbReference type="Gene3D" id="3.40.1390.10">
    <property type="entry name" value="MurE/MurF, N-terminal domain"/>
    <property type="match status" value="1"/>
</dbReference>
<dbReference type="Proteomes" id="UP000242660">
    <property type="component" value="Unassembled WGS sequence"/>
</dbReference>
<dbReference type="NCBIfam" id="TIGR01085">
    <property type="entry name" value="murE"/>
    <property type="match status" value="1"/>
</dbReference>
<dbReference type="InterPro" id="IPR018109">
    <property type="entry name" value="Folylpolyglutamate_synth_CS"/>
</dbReference>
<comment type="subcellular location">
    <subcellularLocation>
        <location evidence="9 10">Cytoplasm</location>
    </subcellularLocation>
</comment>
<comment type="caution">
    <text evidence="13">The sequence shown here is derived from an EMBL/GenBank/DDBJ whole genome shotgun (WGS) entry which is preliminary data.</text>
</comment>
<dbReference type="Pfam" id="PF02875">
    <property type="entry name" value="Mur_ligase_C"/>
    <property type="match status" value="1"/>
</dbReference>
<sequence length="516" mass="55121">MGTVMSMLDLSSQRSALQTAYDWLCEHVPAGAVLCADTRRVRPGDVFLAYSVGGVDNRQFIFDAVECGAGAIVWQTGHFEWPAVLTDVPHCGVANLNQLAGSLVALWCGEPSDAMLTIGVTGTNGKTSCSQWLAQLLTKIDKCTAVIGTLGSGFPGQLSETGFTTPDAAQLQHSLADFRAHGAEAVVMEVSSHALHQDRVAGVAFDVAVFTNLTQDHLDYHGTMAAYEANKTRLFDWPGLSAAVINRDDAMGKRLLRRLAGKTPVIEYGIGGPITSSYGHRVLRATDVHTMFVGTSFMLNWDDRIIPLSVPLIGDFNISNVLAVLGAALASGVHVDFERVVLPSLMSVSGRMELISQAADQPLIIVDFAHTPDALDKTLRALRSVAHARQGSLVCLFGCGGDRDPSKRPLMGAVAEQFADVIVLTSDNPRSESPAKIIAQITTGCRVPALVRCIEDRASAILQVIGGVNPTDVVLIAGKGHENTQEIMGKKWPFSDQEHARLALAARSTMARGDGE</sequence>
<dbReference type="InterPro" id="IPR013221">
    <property type="entry name" value="Mur_ligase_cen"/>
</dbReference>
<keyword evidence="4 9" id="KW-0547">Nucleotide-binding</keyword>
<dbReference type="InterPro" id="IPR005761">
    <property type="entry name" value="UDP-N-AcMur-Glu-dNH2Pim_ligase"/>
</dbReference>
<comment type="pathway">
    <text evidence="9 10">Cell wall biogenesis; peptidoglycan biosynthesis.</text>
</comment>
<evidence type="ECO:0000256" key="5">
    <source>
        <dbReference type="ARBA" id="ARBA00022840"/>
    </source>
</evidence>
<comment type="cofactor">
    <cofactor evidence="9">
        <name>Mg(2+)</name>
        <dbReference type="ChEBI" id="CHEBI:18420"/>
    </cofactor>
</comment>
<feature type="binding site" evidence="9">
    <location>
        <position position="38"/>
    </location>
    <ligand>
        <name>UDP-N-acetyl-alpha-D-muramoyl-L-alanyl-D-glutamate</name>
        <dbReference type="ChEBI" id="CHEBI:83900"/>
    </ligand>
</feature>
<comment type="PTM">
    <text evidence="9">Carboxylation is probably crucial for Mg(2+) binding and, consequently, for the gamma-phosphate positioning of ATP.</text>
</comment>
<dbReference type="PANTHER" id="PTHR23135:SF4">
    <property type="entry name" value="UDP-N-ACETYLMURAMOYL-L-ALANYL-D-GLUTAMATE--2,6-DIAMINOPIMELATE LIGASE MURE HOMOLOG, CHLOROPLASTIC"/>
    <property type="match status" value="1"/>
</dbReference>
<dbReference type="HAMAP" id="MF_00208">
    <property type="entry name" value="MurE"/>
    <property type="match status" value="1"/>
</dbReference>
<dbReference type="SUPFAM" id="SSF63418">
    <property type="entry name" value="MurE/MurF N-terminal domain"/>
    <property type="match status" value="1"/>
</dbReference>
<dbReference type="Gene3D" id="3.40.1190.10">
    <property type="entry name" value="Mur-like, catalytic domain"/>
    <property type="match status" value="1"/>
</dbReference>
<name>A0ABX5FG38_9BURK</name>
<proteinExistence type="inferred from homology"/>
<feature type="binding site" evidence="9">
    <location>
        <begin position="427"/>
        <end position="430"/>
    </location>
    <ligand>
        <name>meso-2,6-diaminopimelate</name>
        <dbReference type="ChEBI" id="CHEBI:57791"/>
    </ligand>
</feature>
<keyword evidence="7 9" id="KW-0573">Peptidoglycan synthesis</keyword>
<dbReference type="Gene3D" id="3.90.190.20">
    <property type="entry name" value="Mur ligase, C-terminal domain"/>
    <property type="match status" value="1"/>
</dbReference>
<dbReference type="PANTHER" id="PTHR23135">
    <property type="entry name" value="MUR LIGASE FAMILY MEMBER"/>
    <property type="match status" value="1"/>
</dbReference>
<dbReference type="SUPFAM" id="SSF53244">
    <property type="entry name" value="MurD-like peptide ligases, peptide-binding domain"/>
    <property type="match status" value="1"/>
</dbReference>
<evidence type="ECO:0000313" key="13">
    <source>
        <dbReference type="EMBL" id="PSB92400.1"/>
    </source>
</evidence>
<dbReference type="InterPro" id="IPR004101">
    <property type="entry name" value="Mur_ligase_C"/>
</dbReference>
<keyword evidence="9" id="KW-0460">Magnesium</keyword>
<feature type="binding site" evidence="9">
    <location>
        <begin position="122"/>
        <end position="128"/>
    </location>
    <ligand>
        <name>ATP</name>
        <dbReference type="ChEBI" id="CHEBI:30616"/>
    </ligand>
</feature>
<keyword evidence="2 9" id="KW-0963">Cytoplasm</keyword>
<feature type="binding site" evidence="9">
    <location>
        <begin position="164"/>
        <end position="165"/>
    </location>
    <ligand>
        <name>UDP-N-acetyl-alpha-D-muramoyl-L-alanyl-D-glutamate</name>
        <dbReference type="ChEBI" id="CHEBI:83900"/>
    </ligand>
</feature>
<evidence type="ECO:0000256" key="2">
    <source>
        <dbReference type="ARBA" id="ARBA00022490"/>
    </source>
</evidence>
<evidence type="ECO:0000256" key="9">
    <source>
        <dbReference type="HAMAP-Rule" id="MF_00208"/>
    </source>
</evidence>
<accession>A0ABX5FG38</accession>
<evidence type="ECO:0000256" key="8">
    <source>
        <dbReference type="ARBA" id="ARBA00023316"/>
    </source>
</evidence>
<comment type="similarity">
    <text evidence="1 9">Belongs to the MurCDEF family. MurE subfamily.</text>
</comment>
<keyword evidence="9 10" id="KW-0131">Cell cycle</keyword>
<feature type="modified residue" description="N6-carboxylysine" evidence="9">
    <location>
        <position position="231"/>
    </location>
</feature>
<feature type="binding site" evidence="9">
    <location>
        <position position="191"/>
    </location>
    <ligand>
        <name>UDP-N-acetyl-alpha-D-muramoyl-L-alanyl-D-glutamate</name>
        <dbReference type="ChEBI" id="CHEBI:83900"/>
    </ligand>
</feature>
<keyword evidence="9 10" id="KW-0132">Cell division</keyword>
<keyword evidence="14" id="KW-1185">Reference proteome</keyword>
<dbReference type="EMBL" id="MUHY01000001">
    <property type="protein sequence ID" value="PSB92400.1"/>
    <property type="molecule type" value="Genomic_DNA"/>
</dbReference>
<keyword evidence="6 9" id="KW-0133">Cell shape</keyword>
<reference evidence="13 14" key="1">
    <citation type="journal article" date="2017" name="Front. Microbiol.">
        <title>Genome of Ca. Pandoraea novymonadis, an Endosymbiotic Bacterium of the Trypanosomatid Novymonas esmeraldas.</title>
        <authorList>
            <person name="Kostygov A.Y."/>
            <person name="Butenko A."/>
            <person name="Nenarokova A."/>
            <person name="Tashyreva D."/>
            <person name="Flegontov P."/>
            <person name="Lukes J."/>
            <person name="Yurchenko V."/>
        </authorList>
    </citation>
    <scope>NUCLEOTIDE SEQUENCE [LARGE SCALE GENOMIC DNA]</scope>
    <source>
        <strain evidence="13 14">E262</strain>
    </source>
</reference>